<evidence type="ECO:0000256" key="7">
    <source>
        <dbReference type="ARBA" id="ARBA00022777"/>
    </source>
</evidence>
<dbReference type="Gene3D" id="3.30.565.10">
    <property type="entry name" value="Histidine kinase-like ATPase, C-terminal domain"/>
    <property type="match status" value="1"/>
</dbReference>
<proteinExistence type="predicted"/>
<dbReference type="RefSeq" id="WP_091374769.1">
    <property type="nucleotide sequence ID" value="NZ_LT629740.1"/>
</dbReference>
<dbReference type="GO" id="GO:0005886">
    <property type="term" value="C:plasma membrane"/>
    <property type="evidence" value="ECO:0007669"/>
    <property type="project" value="UniProtKB-SubCell"/>
</dbReference>
<dbReference type="STRING" id="652787.SAMN05216490_3134"/>
<dbReference type="Pfam" id="PF02518">
    <property type="entry name" value="HATPase_c"/>
    <property type="match status" value="1"/>
</dbReference>
<keyword evidence="13" id="KW-1185">Reference proteome</keyword>
<dbReference type="SUPFAM" id="SSF47384">
    <property type="entry name" value="Homodimeric domain of signal transducing histidine kinase"/>
    <property type="match status" value="1"/>
</dbReference>
<comment type="catalytic activity">
    <reaction evidence="1">
        <text>ATP + protein L-histidine = ADP + protein N-phospho-L-histidine.</text>
        <dbReference type="EC" id="2.7.13.3"/>
    </reaction>
</comment>
<keyword evidence="4" id="KW-1003">Cell membrane</keyword>
<evidence type="ECO:0000256" key="1">
    <source>
        <dbReference type="ARBA" id="ARBA00000085"/>
    </source>
</evidence>
<dbReference type="GO" id="GO:0016036">
    <property type="term" value="P:cellular response to phosphate starvation"/>
    <property type="evidence" value="ECO:0007669"/>
    <property type="project" value="TreeGrafter"/>
</dbReference>
<keyword evidence="8 10" id="KW-1133">Transmembrane helix</keyword>
<dbReference type="AlphaFoldDB" id="A0A1H1ZJE8"/>
<dbReference type="SUPFAM" id="SSF55874">
    <property type="entry name" value="ATPase domain of HSP90 chaperone/DNA topoisomerase II/histidine kinase"/>
    <property type="match status" value="1"/>
</dbReference>
<gene>
    <name evidence="12" type="ORF">SAMN05216490_3134</name>
</gene>
<comment type="subcellular location">
    <subcellularLocation>
        <location evidence="2">Cell membrane</location>
        <topology evidence="2">Multi-pass membrane protein</topology>
    </subcellularLocation>
</comment>
<dbReference type="Gene3D" id="1.10.287.130">
    <property type="match status" value="1"/>
</dbReference>
<dbReference type="PANTHER" id="PTHR45453">
    <property type="entry name" value="PHOSPHATE REGULON SENSOR PROTEIN PHOR"/>
    <property type="match status" value="1"/>
</dbReference>
<name>A0A1H1ZJE8_MUCMA</name>
<dbReference type="InterPro" id="IPR003661">
    <property type="entry name" value="HisK_dim/P_dom"/>
</dbReference>
<dbReference type="InterPro" id="IPR036890">
    <property type="entry name" value="HATPase_C_sf"/>
</dbReference>
<accession>A0A1H1ZJE8</accession>
<evidence type="ECO:0000256" key="4">
    <source>
        <dbReference type="ARBA" id="ARBA00022475"/>
    </source>
</evidence>
<dbReference type="InterPro" id="IPR005467">
    <property type="entry name" value="His_kinase_dom"/>
</dbReference>
<reference evidence="12 13" key="1">
    <citation type="submission" date="2016-10" db="EMBL/GenBank/DDBJ databases">
        <authorList>
            <person name="de Groot N.N."/>
        </authorList>
    </citation>
    <scope>NUCLEOTIDE SEQUENCE [LARGE SCALE GENOMIC DNA]</scope>
    <source>
        <strain evidence="12 13">MP1X4</strain>
    </source>
</reference>
<dbReference type="InterPro" id="IPR050351">
    <property type="entry name" value="BphY/WalK/GraS-like"/>
</dbReference>
<keyword evidence="7 12" id="KW-0418">Kinase</keyword>
<dbReference type="InterPro" id="IPR003594">
    <property type="entry name" value="HATPase_dom"/>
</dbReference>
<dbReference type="SMART" id="SM00387">
    <property type="entry name" value="HATPase_c"/>
    <property type="match status" value="1"/>
</dbReference>
<evidence type="ECO:0000256" key="3">
    <source>
        <dbReference type="ARBA" id="ARBA00012438"/>
    </source>
</evidence>
<evidence type="ECO:0000256" key="2">
    <source>
        <dbReference type="ARBA" id="ARBA00004651"/>
    </source>
</evidence>
<evidence type="ECO:0000256" key="6">
    <source>
        <dbReference type="ARBA" id="ARBA00022692"/>
    </source>
</evidence>
<dbReference type="EC" id="2.7.13.3" evidence="3"/>
<organism evidence="12 13">
    <name type="scientific">Mucilaginibacter mallensis</name>
    <dbReference type="NCBI Taxonomy" id="652787"/>
    <lineage>
        <taxon>Bacteria</taxon>
        <taxon>Pseudomonadati</taxon>
        <taxon>Bacteroidota</taxon>
        <taxon>Sphingobacteriia</taxon>
        <taxon>Sphingobacteriales</taxon>
        <taxon>Sphingobacteriaceae</taxon>
        <taxon>Mucilaginibacter</taxon>
    </lineage>
</organism>
<dbReference type="PROSITE" id="PS50109">
    <property type="entry name" value="HIS_KIN"/>
    <property type="match status" value="1"/>
</dbReference>
<dbReference type="CDD" id="cd00082">
    <property type="entry name" value="HisKA"/>
    <property type="match status" value="1"/>
</dbReference>
<dbReference type="InterPro" id="IPR036097">
    <property type="entry name" value="HisK_dim/P_sf"/>
</dbReference>
<dbReference type="GO" id="GO:0000155">
    <property type="term" value="F:phosphorelay sensor kinase activity"/>
    <property type="evidence" value="ECO:0007669"/>
    <property type="project" value="InterPro"/>
</dbReference>
<feature type="transmembrane region" description="Helical" evidence="10">
    <location>
        <begin position="12"/>
        <end position="34"/>
    </location>
</feature>
<dbReference type="PANTHER" id="PTHR45453:SF2">
    <property type="entry name" value="HISTIDINE KINASE"/>
    <property type="match status" value="1"/>
</dbReference>
<protein>
    <recommendedName>
        <fullName evidence="3">histidine kinase</fullName>
        <ecNumber evidence="3">2.7.13.3</ecNumber>
    </recommendedName>
</protein>
<evidence type="ECO:0000256" key="10">
    <source>
        <dbReference type="SAM" id="Phobius"/>
    </source>
</evidence>
<evidence type="ECO:0000313" key="13">
    <source>
        <dbReference type="Proteomes" id="UP000199679"/>
    </source>
</evidence>
<dbReference type="Proteomes" id="UP000199679">
    <property type="component" value="Chromosome I"/>
</dbReference>
<dbReference type="Pfam" id="PF00512">
    <property type="entry name" value="HisKA"/>
    <property type="match status" value="1"/>
</dbReference>
<keyword evidence="5" id="KW-0808">Transferase</keyword>
<dbReference type="EMBL" id="LT629740">
    <property type="protein sequence ID" value="SDT33773.1"/>
    <property type="molecule type" value="Genomic_DNA"/>
</dbReference>
<dbReference type="SMART" id="SM00388">
    <property type="entry name" value="HisKA"/>
    <property type="match status" value="1"/>
</dbReference>
<evidence type="ECO:0000256" key="5">
    <source>
        <dbReference type="ARBA" id="ARBA00022679"/>
    </source>
</evidence>
<evidence type="ECO:0000256" key="9">
    <source>
        <dbReference type="ARBA" id="ARBA00023136"/>
    </source>
</evidence>
<evidence type="ECO:0000259" key="11">
    <source>
        <dbReference type="PROSITE" id="PS50109"/>
    </source>
</evidence>
<keyword evidence="6 10" id="KW-0812">Transmembrane</keyword>
<evidence type="ECO:0000256" key="8">
    <source>
        <dbReference type="ARBA" id="ARBA00022989"/>
    </source>
</evidence>
<keyword evidence="9 10" id="KW-0472">Membrane</keyword>
<evidence type="ECO:0000313" key="12">
    <source>
        <dbReference type="EMBL" id="SDT33773.1"/>
    </source>
</evidence>
<feature type="transmembrane region" description="Helical" evidence="10">
    <location>
        <begin position="127"/>
        <end position="150"/>
    </location>
</feature>
<feature type="domain" description="Histidine kinase" evidence="11">
    <location>
        <begin position="217"/>
        <end position="416"/>
    </location>
</feature>
<sequence length="416" mass="47632">MKLSAHYNKASIIITISVLLIGGIIYFFTINYIAKNQLDINLIEEIDGVKDYIKVNNQLPKQVDFDEDLVIFVKTDKQEFNRRFFDTTYNNPKEKKKEAGRAVSCLVSLNGSNYLTTLIVSREDTEYLVQIIGLITLALSVGLLLTLFITSRYILNGLWKPFYKTLTELKSFNISDDKSLNLKSTKIDEFNELNNTVQAMSLKAKNDFQTLKEFTENASHEMQTPLAVITSKLDTLIQDETLKTEQYEQINDIYGATNKLARLNQSLLLLVKIENNLIDDIELLRLDILIEEKVKQFYELINDKQIQVTTHLSAKEISASKYLIDIMLNNLFSNAIRHNIPEGKLTITLDIDKLVFKNDGLPQPFNIDNMFDRFKKGNNSEGTGLGLAIVKNICTLNNWGITYFHEASIHVFQIDF</sequence>
<dbReference type="GO" id="GO:0004721">
    <property type="term" value="F:phosphoprotein phosphatase activity"/>
    <property type="evidence" value="ECO:0007669"/>
    <property type="project" value="TreeGrafter"/>
</dbReference>
<dbReference type="OrthoDB" id="1522504at2"/>